<keyword evidence="5 16" id="KW-0547">Nucleotide-binding</keyword>
<comment type="similarity">
    <text evidence="1 16">Belongs to the helicase family. DnaB subfamily.</text>
</comment>
<keyword evidence="6 16" id="KW-0378">Hydrolase</keyword>
<dbReference type="SMART" id="SM00530">
    <property type="entry name" value="HTH_XRE"/>
    <property type="match status" value="1"/>
</dbReference>
<dbReference type="NCBIfam" id="TIGR01443">
    <property type="entry name" value="intein_Cterm"/>
    <property type="match status" value="1"/>
</dbReference>
<dbReference type="SMART" id="SM00306">
    <property type="entry name" value="HintN"/>
    <property type="match status" value="1"/>
</dbReference>
<dbReference type="GO" id="GO:0016539">
    <property type="term" value="P:intein-mediated protein splicing"/>
    <property type="evidence" value="ECO:0007669"/>
    <property type="project" value="InterPro"/>
</dbReference>
<dbReference type="SUPFAM" id="SSF51294">
    <property type="entry name" value="Hedgehog/intein (Hint) domain"/>
    <property type="match status" value="1"/>
</dbReference>
<feature type="domain" description="SF4 helicase" evidence="19">
    <location>
        <begin position="181"/>
        <end position="218"/>
    </location>
</feature>
<dbReference type="Gene3D" id="3.10.28.10">
    <property type="entry name" value="Homing endonucleases"/>
    <property type="match status" value="1"/>
</dbReference>
<evidence type="ECO:0000259" key="18">
    <source>
        <dbReference type="PROSITE" id="PS50943"/>
    </source>
</evidence>
<evidence type="ECO:0000256" key="5">
    <source>
        <dbReference type="ARBA" id="ARBA00022741"/>
    </source>
</evidence>
<dbReference type="SUPFAM" id="SSF52540">
    <property type="entry name" value="P-loop containing nucleoside triphosphate hydrolases"/>
    <property type="match status" value="2"/>
</dbReference>
<dbReference type="InterPro" id="IPR016136">
    <property type="entry name" value="DNA_helicase_N/primase_C"/>
</dbReference>
<dbReference type="InterPro" id="IPR036844">
    <property type="entry name" value="Hint_dom_sf"/>
</dbReference>
<dbReference type="PRINTS" id="PR00379">
    <property type="entry name" value="INTEIN"/>
</dbReference>
<dbReference type="PROSITE" id="PS51199">
    <property type="entry name" value="SF4_HELICASE"/>
    <property type="match status" value="2"/>
</dbReference>
<dbReference type="EMBL" id="NVSR01000005">
    <property type="protein sequence ID" value="PCI30415.1"/>
    <property type="molecule type" value="Genomic_DNA"/>
</dbReference>
<dbReference type="CDD" id="cd00093">
    <property type="entry name" value="HTH_XRE"/>
    <property type="match status" value="1"/>
</dbReference>
<dbReference type="SMART" id="SM00305">
    <property type="entry name" value="HintC"/>
    <property type="match status" value="1"/>
</dbReference>
<dbReference type="InterPro" id="IPR010982">
    <property type="entry name" value="Lambda_DNA-bd_dom_sf"/>
</dbReference>
<dbReference type="InterPro" id="IPR036185">
    <property type="entry name" value="DNA_heli_DnaB-like_N_sf"/>
</dbReference>
<keyword evidence="2 16" id="KW-0639">Primosome</keyword>
<dbReference type="PROSITE" id="PS50817">
    <property type="entry name" value="INTEIN_N_TER"/>
    <property type="match status" value="1"/>
</dbReference>
<feature type="domain" description="SF4 helicase" evidence="19">
    <location>
        <begin position="715"/>
        <end position="946"/>
    </location>
</feature>
<comment type="function">
    <text evidence="16">The main replicative DNA helicase, it participates in initiation and elongation during chromosome replication. Travels ahead of the DNA replisome, separating dsDNA into templates for DNA synthesis. A processive ATP-dependent 5'-3' DNA helicase it has DNA-dependent ATPase activity.</text>
</comment>
<evidence type="ECO:0000256" key="6">
    <source>
        <dbReference type="ARBA" id="ARBA00022801"/>
    </source>
</evidence>
<dbReference type="PANTHER" id="PTHR30153">
    <property type="entry name" value="REPLICATIVE DNA HELICASE DNAB"/>
    <property type="match status" value="1"/>
</dbReference>
<dbReference type="PROSITE" id="PS50943">
    <property type="entry name" value="HTH_CROC1"/>
    <property type="match status" value="1"/>
</dbReference>
<evidence type="ECO:0000256" key="3">
    <source>
        <dbReference type="ARBA" id="ARBA00022705"/>
    </source>
</evidence>
<dbReference type="Gene3D" id="3.40.50.300">
    <property type="entry name" value="P-loop containing nucleotide triphosphate hydrolases"/>
    <property type="match status" value="2"/>
</dbReference>
<sequence length="950" mass="106452">MSMSNNAVTANIPHDHEAEQAVLGAVIYNNDSLSDVASLLNPNSFYAVAHQHIFRAMLELADLGQPIDEILLGDQLRSLSQLEEAGGYPYLSELVECSPVSGNVPYYAKIVQEYGLLRELIATSTEIARKSRDPEQNITELLADAENKITEIATRTSSQNYRHIRDILVDSFERLERISNTTDEITGLPTGFIDLDKMTSGLQPSDLIILAARPSMGKCLSAEAEILLADGQVKTIEEIYHQQDADLLTLDKKWQFQLTKPSGFVDDGIKPVFQVTTKLGRQIKTTLTHPYLTLNGWKHLGELEPGDRIAVPRKLELFGKAKLPEQQVKLLAYLIGDGNLTNANPRFTNNDQKLRDDFTESLAYFPGLKVCLETSGGTRTPTLSVSKDLDWLQSQRSVFAKRLEETIRGKKISGRALAGELGVSPSLISGWIQGNLVPNAEDYVKLCSLLQVDSHELTNYDIKKLSKNSPNSLTLWLGKIGIWGKNAHEKSIPKSIFQLEKSLLSLFLNRLFATDGWVSVFASGQCQIGYASVSEKLAKQVQHLLLRFGVIAKLRERMVRYQGEYRTIWQIEVTDSHSMETFFREIGVFGKEDAIEKAQKQLKEKGYHTNTDLIPLEVWEILEKAKGEESWNSLVTRAGLKGTSNIHVGKRALSRGRLAALAKALNHSELLSIAESDVYWDKIVSIQFLGEQQVYDLTIPETHNFIANDICVHNTALALNIAQYVATKSDAKGAVLVFSLEMSKEQLAIRMLVSESKVDSSRIRSGNLEQEDWDKLAMATDTLSKATVYINDTTNLSPYELVTICKQLHKEYEHGVAMVMVDYLQLMKGNRPNQPREQEISEISRSMKGLAKELNVPVICLSQLNRALENRTDKRPQLSDLRESGAIEQDADIIMFIYRDEVYNEDSPDKGTAEILISKHRNGSTGMIRLAFIGKYTKFANYSEQSPYDD</sequence>
<feature type="domain" description="HTH cro/C1-type" evidence="18">
    <location>
        <begin position="415"/>
        <end position="457"/>
    </location>
</feature>
<keyword evidence="9 16" id="KW-0067">ATP-binding</keyword>
<dbReference type="Proteomes" id="UP000218113">
    <property type="component" value="Unassembled WGS sequence"/>
</dbReference>
<dbReference type="Gene3D" id="1.10.260.40">
    <property type="entry name" value="lambda repressor-like DNA-binding domains"/>
    <property type="match status" value="1"/>
</dbReference>
<evidence type="ECO:0000256" key="12">
    <source>
        <dbReference type="ARBA" id="ARBA00023235"/>
    </source>
</evidence>
<evidence type="ECO:0000256" key="11">
    <source>
        <dbReference type="ARBA" id="ARBA00023125"/>
    </source>
</evidence>
<dbReference type="GO" id="GO:0006269">
    <property type="term" value="P:DNA replication, synthesis of primer"/>
    <property type="evidence" value="ECO:0007669"/>
    <property type="project" value="UniProtKB-UniRule"/>
</dbReference>
<dbReference type="NCBIfam" id="TIGR01445">
    <property type="entry name" value="intein_Nterm"/>
    <property type="match status" value="1"/>
</dbReference>
<comment type="function">
    <text evidence="13 16">The intein is an endonuclease.</text>
</comment>
<keyword evidence="10" id="KW-0651">Protein splicing</keyword>
<dbReference type="NCBIfam" id="TIGR00665">
    <property type="entry name" value="DnaB"/>
    <property type="match status" value="1"/>
</dbReference>
<dbReference type="SUPFAM" id="SSF48024">
    <property type="entry name" value="N-terminal domain of DnaB helicase"/>
    <property type="match status" value="1"/>
</dbReference>
<proteinExistence type="inferred from homology"/>
<dbReference type="AlphaFoldDB" id="A0A2A4TBA5"/>
<reference evidence="21" key="1">
    <citation type="submission" date="2017-08" db="EMBL/GenBank/DDBJ databases">
        <title>A dynamic microbial community with high functional redundancy inhabits the cold, oxic subseafloor aquifer.</title>
        <authorList>
            <person name="Tully B.J."/>
            <person name="Wheat C.G."/>
            <person name="Glazer B.T."/>
            <person name="Huber J.A."/>
        </authorList>
    </citation>
    <scope>NUCLEOTIDE SEQUENCE [LARGE SCALE GENOMIC DNA]</scope>
</reference>
<dbReference type="PANTHER" id="PTHR30153:SF2">
    <property type="entry name" value="REPLICATIVE DNA HELICASE"/>
    <property type="match status" value="1"/>
</dbReference>
<evidence type="ECO:0000256" key="15">
    <source>
        <dbReference type="NCBIfam" id="TIGR00665"/>
    </source>
</evidence>
<evidence type="ECO:0000313" key="20">
    <source>
        <dbReference type="EMBL" id="PCI30415.1"/>
    </source>
</evidence>
<dbReference type="FunFam" id="1.10.860.10:FF:000001">
    <property type="entry name" value="Replicative DNA helicase"/>
    <property type="match status" value="1"/>
</dbReference>
<dbReference type="GO" id="GO:0003677">
    <property type="term" value="F:DNA binding"/>
    <property type="evidence" value="ECO:0007669"/>
    <property type="project" value="UniProtKB-UniRule"/>
</dbReference>
<feature type="domain" description="DOD-type homing endonuclease" evidence="17">
    <location>
        <begin position="330"/>
        <end position="550"/>
    </location>
</feature>
<dbReference type="PROSITE" id="PS50819">
    <property type="entry name" value="INTEIN_ENDONUCLEASE"/>
    <property type="match status" value="1"/>
</dbReference>
<dbReference type="GO" id="GO:0043139">
    <property type="term" value="F:5'-3' DNA helicase activity"/>
    <property type="evidence" value="ECO:0007669"/>
    <property type="project" value="UniProtKB-EC"/>
</dbReference>
<evidence type="ECO:0000256" key="9">
    <source>
        <dbReference type="ARBA" id="ARBA00022840"/>
    </source>
</evidence>
<evidence type="ECO:0000313" key="21">
    <source>
        <dbReference type="Proteomes" id="UP000218113"/>
    </source>
</evidence>
<evidence type="ECO:0000256" key="7">
    <source>
        <dbReference type="ARBA" id="ARBA00022806"/>
    </source>
</evidence>
<dbReference type="CDD" id="cd00984">
    <property type="entry name" value="DnaB_C"/>
    <property type="match status" value="1"/>
</dbReference>
<dbReference type="InterPro" id="IPR003586">
    <property type="entry name" value="Hint_dom_C"/>
</dbReference>
<dbReference type="CDD" id="cd00081">
    <property type="entry name" value="Hint"/>
    <property type="match status" value="2"/>
</dbReference>
<evidence type="ECO:0000259" key="17">
    <source>
        <dbReference type="PROSITE" id="PS50819"/>
    </source>
</evidence>
<comment type="caution">
    <text evidence="20">The sequence shown here is derived from an EMBL/GenBank/DDBJ whole genome shotgun (WGS) entry which is preliminary data.</text>
</comment>
<organism evidence="20 21">
    <name type="scientific">SAR324 cluster bacterium</name>
    <dbReference type="NCBI Taxonomy" id="2024889"/>
    <lineage>
        <taxon>Bacteria</taxon>
        <taxon>Deltaproteobacteria</taxon>
        <taxon>SAR324 cluster</taxon>
    </lineage>
</organism>
<dbReference type="InterPro" id="IPR006141">
    <property type="entry name" value="Intein_N"/>
</dbReference>
<dbReference type="PROSITE" id="PS50818">
    <property type="entry name" value="INTEIN_C_TER"/>
    <property type="match status" value="1"/>
</dbReference>
<gene>
    <name evidence="20" type="primary">dnaB</name>
    <name evidence="20" type="ORF">COB67_01850</name>
</gene>
<keyword evidence="12" id="KW-0413">Isomerase</keyword>
<dbReference type="InterPro" id="IPR001387">
    <property type="entry name" value="Cro/C1-type_HTH"/>
</dbReference>
<dbReference type="InterPro" id="IPR004860">
    <property type="entry name" value="LAGLIDADG_dom"/>
</dbReference>
<dbReference type="GO" id="GO:0005829">
    <property type="term" value="C:cytosol"/>
    <property type="evidence" value="ECO:0007669"/>
    <property type="project" value="TreeGrafter"/>
</dbReference>
<evidence type="ECO:0000256" key="16">
    <source>
        <dbReference type="RuleBase" id="RU362085"/>
    </source>
</evidence>
<evidence type="ECO:0000256" key="2">
    <source>
        <dbReference type="ARBA" id="ARBA00022515"/>
    </source>
</evidence>
<dbReference type="GO" id="GO:0005524">
    <property type="term" value="F:ATP binding"/>
    <property type="evidence" value="ECO:0007669"/>
    <property type="project" value="UniProtKB-UniRule"/>
</dbReference>
<dbReference type="InterPro" id="IPR007692">
    <property type="entry name" value="DNA_helicase_DnaB"/>
</dbReference>
<protein>
    <recommendedName>
        <fullName evidence="15 16">Replicative DNA helicase</fullName>
        <ecNumber evidence="15 16">5.6.2.3</ecNumber>
    </recommendedName>
</protein>
<evidence type="ECO:0000256" key="14">
    <source>
        <dbReference type="ARBA" id="ARBA00048954"/>
    </source>
</evidence>
<name>A0A2A4TBA5_9DELT</name>
<dbReference type="GO" id="GO:1990077">
    <property type="term" value="C:primosome complex"/>
    <property type="evidence" value="ECO:0007669"/>
    <property type="project" value="UniProtKB-UniRule"/>
</dbReference>
<keyword evidence="8" id="KW-0068">Autocatalytic cleavage</keyword>
<accession>A0A2A4TBA5</accession>
<dbReference type="InterPro" id="IPR027417">
    <property type="entry name" value="P-loop_NTPase"/>
</dbReference>
<dbReference type="InterPro" id="IPR004042">
    <property type="entry name" value="Intein_endonuc_central"/>
</dbReference>
<dbReference type="InterPro" id="IPR007693">
    <property type="entry name" value="DNA_helicase_DnaB-like_N"/>
</dbReference>
<evidence type="ECO:0000259" key="19">
    <source>
        <dbReference type="PROSITE" id="PS51199"/>
    </source>
</evidence>
<evidence type="ECO:0000256" key="10">
    <source>
        <dbReference type="ARBA" id="ARBA00023000"/>
    </source>
</evidence>
<dbReference type="InterPro" id="IPR027434">
    <property type="entry name" value="Homing_endonucl"/>
</dbReference>
<keyword evidence="7 16" id="KW-0347">Helicase</keyword>
<dbReference type="Gene3D" id="1.10.860.10">
    <property type="entry name" value="DNAb Helicase, Chain A"/>
    <property type="match status" value="1"/>
</dbReference>
<evidence type="ECO:0000256" key="13">
    <source>
        <dbReference type="ARBA" id="ARBA00044940"/>
    </source>
</evidence>
<dbReference type="SUPFAM" id="SSF47413">
    <property type="entry name" value="lambda repressor-like DNA-binding domains"/>
    <property type="match status" value="1"/>
</dbReference>
<dbReference type="InterPro" id="IPR007694">
    <property type="entry name" value="DNA_helicase_DnaB-like_C"/>
</dbReference>
<keyword evidence="4" id="KW-0677">Repeat</keyword>
<dbReference type="InterPro" id="IPR003587">
    <property type="entry name" value="Hint_dom_N"/>
</dbReference>
<dbReference type="SUPFAM" id="SSF55608">
    <property type="entry name" value="Homing endonucleases"/>
    <property type="match status" value="1"/>
</dbReference>
<keyword evidence="11 16" id="KW-0238">DNA-binding</keyword>
<evidence type="ECO:0000256" key="8">
    <source>
        <dbReference type="ARBA" id="ARBA00022813"/>
    </source>
</evidence>
<evidence type="ECO:0000256" key="1">
    <source>
        <dbReference type="ARBA" id="ARBA00008428"/>
    </source>
</evidence>
<dbReference type="InterPro" id="IPR030934">
    <property type="entry name" value="Intein_C"/>
</dbReference>
<comment type="catalytic activity">
    <reaction evidence="14 16">
        <text>ATP + H2O = ADP + phosphate + H(+)</text>
        <dbReference type="Rhea" id="RHEA:13065"/>
        <dbReference type="ChEBI" id="CHEBI:15377"/>
        <dbReference type="ChEBI" id="CHEBI:15378"/>
        <dbReference type="ChEBI" id="CHEBI:30616"/>
        <dbReference type="ChEBI" id="CHEBI:43474"/>
        <dbReference type="ChEBI" id="CHEBI:456216"/>
        <dbReference type="EC" id="5.6.2.3"/>
    </reaction>
</comment>
<dbReference type="EC" id="5.6.2.3" evidence="15 16"/>
<dbReference type="Gene3D" id="2.170.16.10">
    <property type="entry name" value="Hedgehog/Intein (Hint) domain"/>
    <property type="match status" value="2"/>
</dbReference>
<dbReference type="Pfam" id="PF14528">
    <property type="entry name" value="LAGLIDADG_3"/>
    <property type="match status" value="1"/>
</dbReference>
<dbReference type="Pfam" id="PF03796">
    <property type="entry name" value="DnaB_C"/>
    <property type="match status" value="2"/>
</dbReference>
<dbReference type="Pfam" id="PF00772">
    <property type="entry name" value="DnaB"/>
    <property type="match status" value="1"/>
</dbReference>
<dbReference type="GO" id="GO:0016887">
    <property type="term" value="F:ATP hydrolysis activity"/>
    <property type="evidence" value="ECO:0007669"/>
    <property type="project" value="RHEA"/>
</dbReference>
<dbReference type="InterPro" id="IPR006142">
    <property type="entry name" value="INTEIN"/>
</dbReference>
<evidence type="ECO:0000256" key="4">
    <source>
        <dbReference type="ARBA" id="ARBA00022737"/>
    </source>
</evidence>
<dbReference type="GO" id="GO:0004519">
    <property type="term" value="F:endonuclease activity"/>
    <property type="evidence" value="ECO:0007669"/>
    <property type="project" value="InterPro"/>
</dbReference>
<keyword evidence="3 16" id="KW-0235">DNA replication</keyword>